<accession>N6V723</accession>
<name>N6V723_9HYPH</name>
<organism evidence="2 3">
    <name type="scientific">Rhizobium freirei PRF 81</name>
    <dbReference type="NCBI Taxonomy" id="363754"/>
    <lineage>
        <taxon>Bacteria</taxon>
        <taxon>Pseudomonadati</taxon>
        <taxon>Pseudomonadota</taxon>
        <taxon>Alphaproteobacteria</taxon>
        <taxon>Hyphomicrobiales</taxon>
        <taxon>Rhizobiaceae</taxon>
        <taxon>Rhizobium/Agrobacterium group</taxon>
        <taxon>Rhizobium</taxon>
    </lineage>
</organism>
<evidence type="ECO:0000313" key="2">
    <source>
        <dbReference type="EMBL" id="ENN89595.1"/>
    </source>
</evidence>
<keyword evidence="3" id="KW-1185">Reference proteome</keyword>
<feature type="compositionally biased region" description="Polar residues" evidence="1">
    <location>
        <begin position="413"/>
        <end position="425"/>
    </location>
</feature>
<sequence length="536" mass="58005">MAHRAAGRCRAAGDEADHRLLAALLGFVLEELCRVFFGRTADLADHDDRLGFVVGKEHFQDVDEFGALDRVAADADSRRLAETFIGGLEHGFIGQRAGTRENADGALLEDGARHDADLAFVRGQNARAVRPDQARLRLDQTILDLDHVGDRNAFRDADDERDFGFDRFEDRSRSACRRHVDDRSVGAGGVLALGNGLEDRQLFAVLAGPGFTTLGRVDTADHLRAVIGKSLFSVEGAGLAGQALNQNLGVFVDENRHARPLLREVGRRGGNATIDAADDLLPCIAAGGRESDAHAVAVFIFELKESALRTARRDLGQDELVVDPLAGSRRGGHEAYGIELIELVSLVRRIEAENVPGFERCAAVPRLHVALFDEKSAEQTLGRELRGCRAFLRPGRSRDALFPFPGAGKSTEAEMSSRWSEGSSHPDQPLTAFTIFWAASSRSSAEMTLRPDSLMIFLPSSTLVPSRRTTSGTFRPTSLTAASTPSAMTSHFMMPPKMLTRMPWTAGSAVMILKAAVTFSLVAPPPTSRKFAGSAP</sequence>
<reference evidence="2 3" key="1">
    <citation type="journal article" date="2012" name="BMC Genomics">
        <title>Genomic basis of broad host range and environmental adaptability of Rhizobium tropici CIAT 899 and Rhizobium sp. PRF 81 which are used in inoculants for common bean (Phaseolus vulgaris L.).</title>
        <authorList>
            <person name="Ormeno-Orrillo E."/>
            <person name="Menna P."/>
            <person name="Almeida L.G."/>
            <person name="Ollero F.J."/>
            <person name="Nicolas M.F."/>
            <person name="Pains Rodrigues E."/>
            <person name="Shigueyoshi Nakatani A."/>
            <person name="Silva Batista J.S."/>
            <person name="Oliveira Chueire L.M."/>
            <person name="Souza R.C."/>
            <person name="Ribeiro Vasconcelos A.T."/>
            <person name="Megias M."/>
            <person name="Hungria M."/>
            <person name="Martinez-Romero E."/>
        </authorList>
    </citation>
    <scope>NUCLEOTIDE SEQUENCE [LARGE SCALE GENOMIC DNA]</scope>
    <source>
        <strain evidence="2 3">PRF 81</strain>
    </source>
</reference>
<protein>
    <submittedName>
        <fullName evidence="2">Uncharacterized protein</fullName>
    </submittedName>
</protein>
<gene>
    <name evidence="2" type="ORF">RHSP_59733</name>
</gene>
<dbReference type="Proteomes" id="UP000012429">
    <property type="component" value="Unassembled WGS sequence"/>
</dbReference>
<feature type="region of interest" description="Disordered" evidence="1">
    <location>
        <begin position="402"/>
        <end position="425"/>
    </location>
</feature>
<dbReference type="EMBL" id="AQHN01000005">
    <property type="protein sequence ID" value="ENN89595.1"/>
    <property type="molecule type" value="Genomic_DNA"/>
</dbReference>
<comment type="caution">
    <text evidence="2">The sequence shown here is derived from an EMBL/GenBank/DDBJ whole genome shotgun (WGS) entry which is preliminary data.</text>
</comment>
<proteinExistence type="predicted"/>
<evidence type="ECO:0000313" key="3">
    <source>
        <dbReference type="Proteomes" id="UP000012429"/>
    </source>
</evidence>
<dbReference type="STRING" id="363754.RHSP_59733"/>
<evidence type="ECO:0000256" key="1">
    <source>
        <dbReference type="SAM" id="MobiDB-lite"/>
    </source>
</evidence>
<dbReference type="AlphaFoldDB" id="N6V723"/>